<dbReference type="InterPro" id="IPR035356">
    <property type="entry name" value="LBP_C"/>
</dbReference>
<keyword evidence="5" id="KW-1185">Reference proteome</keyword>
<dbReference type="InterPro" id="IPR013783">
    <property type="entry name" value="Ig-like_fold"/>
</dbReference>
<dbReference type="InterPro" id="IPR013780">
    <property type="entry name" value="Glyco_hydro_b"/>
</dbReference>
<dbReference type="Pfam" id="PF17386">
    <property type="entry name" value="LBP_C"/>
    <property type="match status" value="1"/>
</dbReference>
<comment type="caution">
    <text evidence="4">The sequence shown here is derived from an EMBL/GenBank/DDBJ whole genome shotgun (WGS) entry which is preliminary data.</text>
</comment>
<dbReference type="InterPro" id="IPR035363">
    <property type="entry name" value="LBP_M"/>
</dbReference>
<evidence type="ECO:0000259" key="1">
    <source>
        <dbReference type="Pfam" id="PF09508"/>
    </source>
</evidence>
<accession>A0A4R1R6G3</accession>
<proteinExistence type="predicted"/>
<sequence>MLMTGRLTLPTDIDMVDETIRLKNLLGADALRDCDGTAMPEELLTQSAKKYATYYTTRKDNDWANENPEEIQQEYLISDRVTARDTKLRIKLMKGFHTEQLKVNIIDDPKRWWEVVDRTTGEVVPVYKWEFDGETEEVVIESVKYHQYTVSFLAFLVWDPVHMYNFITNDWKDAPHQLTFDVRQPKTQIHVKEKLKRWCEENPHIDVVRFTTFFHQFTLTFDENKREKYVEWFGYSASVSPYILEQFERWAGYKFRPEFIVDQGYHNSLFRVPSKEFRDFIEFQQIEVSKLAKEMVDIVHEYGKEAMMFLGDHWIGTEPFGKYFQDIGLDAVVGSVGDGVTLRMISDIKGVKYTEGRLLPYFFPDVFCEGGDPIGEAQDNWLKARRAILRSPLDRIGYGGYLKLASKWPGFIDEIKYVVNEFRLIHENMQGTKAYVAPFKVAVLNCWGNLRRWMANQVHHAIWHREIYSYVGVIECLSGMPFDVEFITFDDIRNGIAEDIKVIINAGDAYTSFSGAENWIDPEVVTSLREFVDNGGGFIGVGEPTAYQFEGRYFQMSDVLGVDREMCFSLSTDKYNELDADHFILEDIEGNVDFGEGMSRIYAQGENYQILNKDGEYSRLVVNDYGKGHSVYFAGLPYSPQNCRILLRAIYYAAGMESEMKKFYVTNVDTEVTVFEKTGKAAVINNAKEAKHTELYIDGRLAYSLDLNPMEMRWVDCRK</sequence>
<dbReference type="InterPro" id="IPR035080">
    <property type="entry name" value="Lact_bio_phlase-like_N"/>
</dbReference>
<organism evidence="4 5">
    <name type="scientific">Kineothrix alysoides</name>
    <dbReference type="NCBI Taxonomy" id="1469948"/>
    <lineage>
        <taxon>Bacteria</taxon>
        <taxon>Bacillati</taxon>
        <taxon>Bacillota</taxon>
        <taxon>Clostridia</taxon>
        <taxon>Lachnospirales</taxon>
        <taxon>Lachnospiraceae</taxon>
        <taxon>Kineothrix</taxon>
    </lineage>
</organism>
<dbReference type="Gene3D" id="3.20.20.80">
    <property type="entry name" value="Glycosidases"/>
    <property type="match status" value="1"/>
</dbReference>
<dbReference type="Pfam" id="PF17385">
    <property type="entry name" value="LBP_M"/>
    <property type="match status" value="1"/>
</dbReference>
<dbReference type="OrthoDB" id="5834503at2"/>
<dbReference type="RefSeq" id="WP_031391253.1">
    <property type="nucleotide sequence ID" value="NZ_JPNB01000002.1"/>
</dbReference>
<evidence type="ECO:0000259" key="2">
    <source>
        <dbReference type="Pfam" id="PF17385"/>
    </source>
</evidence>
<dbReference type="InterPro" id="IPR012711">
    <property type="entry name" value="Lacto-N-biose_phosphorylase"/>
</dbReference>
<dbReference type="Gene3D" id="2.60.40.1180">
    <property type="entry name" value="Golgi alpha-mannosidase II"/>
    <property type="match status" value="1"/>
</dbReference>
<evidence type="ECO:0000313" key="4">
    <source>
        <dbReference type="EMBL" id="TCL61098.1"/>
    </source>
</evidence>
<dbReference type="Proteomes" id="UP000295718">
    <property type="component" value="Unassembled WGS sequence"/>
</dbReference>
<reference evidence="4 5" key="1">
    <citation type="submission" date="2019-03" db="EMBL/GenBank/DDBJ databases">
        <title>Genomic Encyclopedia of Type Strains, Phase IV (KMG-IV): sequencing the most valuable type-strain genomes for metagenomic binning, comparative biology and taxonomic classification.</title>
        <authorList>
            <person name="Goeker M."/>
        </authorList>
    </citation>
    <scope>NUCLEOTIDE SEQUENCE [LARGE SCALE GENOMIC DNA]</scope>
    <source>
        <strain evidence="4 5">DSM 100556</strain>
    </source>
</reference>
<feature type="domain" description="Lacto-N-biose phosphorylase C-terminal" evidence="3">
    <location>
        <begin position="663"/>
        <end position="714"/>
    </location>
</feature>
<dbReference type="AlphaFoldDB" id="A0A4R1R6G3"/>
<dbReference type="SUPFAM" id="SSF52317">
    <property type="entry name" value="Class I glutamine amidotransferase-like"/>
    <property type="match status" value="1"/>
</dbReference>
<feature type="domain" description="Lacto-N-biose phosphorylase central" evidence="2">
    <location>
        <begin position="440"/>
        <end position="657"/>
    </location>
</feature>
<dbReference type="EMBL" id="SLUO01000001">
    <property type="protein sequence ID" value="TCL61098.1"/>
    <property type="molecule type" value="Genomic_DNA"/>
</dbReference>
<gene>
    <name evidence="4" type="ORF">EDD76_101195</name>
</gene>
<feature type="domain" description="Lacto-N-biose phosphorylase-like N-terminal TIM barrel" evidence="1">
    <location>
        <begin position="5"/>
        <end position="436"/>
    </location>
</feature>
<dbReference type="InterPro" id="IPR029062">
    <property type="entry name" value="Class_I_gatase-like"/>
</dbReference>
<dbReference type="Gene3D" id="2.60.40.10">
    <property type="entry name" value="Immunoglobulins"/>
    <property type="match status" value="1"/>
</dbReference>
<dbReference type="GO" id="GO:0004645">
    <property type="term" value="F:1,4-alpha-oligoglucan phosphorylase activity"/>
    <property type="evidence" value="ECO:0007669"/>
    <property type="project" value="InterPro"/>
</dbReference>
<dbReference type="Gene3D" id="3.40.50.880">
    <property type="match status" value="1"/>
</dbReference>
<dbReference type="Pfam" id="PF09508">
    <property type="entry name" value="Lact_bio_phlase"/>
    <property type="match status" value="1"/>
</dbReference>
<evidence type="ECO:0000259" key="3">
    <source>
        <dbReference type="Pfam" id="PF17386"/>
    </source>
</evidence>
<dbReference type="STRING" id="1469948.GCA_000732725_02574"/>
<name>A0A4R1R6G3_9FIRM</name>
<dbReference type="NCBIfam" id="TIGR02336">
    <property type="entry name" value="1,3-beta-galactosyl-N-acetylhexosamine phosphorylase"/>
    <property type="match status" value="1"/>
</dbReference>
<evidence type="ECO:0000313" key="5">
    <source>
        <dbReference type="Proteomes" id="UP000295718"/>
    </source>
</evidence>
<protein>
    <submittedName>
        <fullName evidence="4">1,3-beta-galactosyl-N-acetylhexosamine phosphorylase</fullName>
    </submittedName>
</protein>